<dbReference type="Gene3D" id="2.60.120.200">
    <property type="match status" value="1"/>
</dbReference>
<evidence type="ECO:0000313" key="5">
    <source>
        <dbReference type="Proteomes" id="UP000005408"/>
    </source>
</evidence>
<name>A0A8W8JCK2_MAGGI</name>
<evidence type="ECO:0000256" key="2">
    <source>
        <dbReference type="RuleBase" id="RU102079"/>
    </source>
</evidence>
<dbReference type="Pfam" id="PF00337">
    <property type="entry name" value="Gal-bind_lectin"/>
    <property type="match status" value="1"/>
</dbReference>
<sequence>MLYVSLSSLDQNINDPDRKISILVECKEKSFKQESGVAVNFFAANPRQTNENRDILFHFNPRPRNTLVLNTFLQNGWQEEVFLRDDEFSTKLFENPFKLTIKVTDAEDTPKQMTAFGVFVNDAFLTTYLCPADITMASFIGFSPNLRISANIEDF</sequence>
<organism evidence="4 5">
    <name type="scientific">Magallana gigas</name>
    <name type="common">Pacific oyster</name>
    <name type="synonym">Crassostrea gigas</name>
    <dbReference type="NCBI Taxonomy" id="29159"/>
    <lineage>
        <taxon>Eukaryota</taxon>
        <taxon>Metazoa</taxon>
        <taxon>Spiralia</taxon>
        <taxon>Lophotrochozoa</taxon>
        <taxon>Mollusca</taxon>
        <taxon>Bivalvia</taxon>
        <taxon>Autobranchia</taxon>
        <taxon>Pteriomorphia</taxon>
        <taxon>Ostreida</taxon>
        <taxon>Ostreoidea</taxon>
        <taxon>Ostreidae</taxon>
        <taxon>Magallana</taxon>
    </lineage>
</organism>
<accession>A0A8W8JCK2</accession>
<dbReference type="PROSITE" id="PS51304">
    <property type="entry name" value="GALECTIN"/>
    <property type="match status" value="1"/>
</dbReference>
<evidence type="ECO:0000313" key="4">
    <source>
        <dbReference type="EnsemblMetazoa" id="G18538.4:cds"/>
    </source>
</evidence>
<dbReference type="AlphaFoldDB" id="A0A8W8JCK2"/>
<keyword evidence="5" id="KW-1185">Reference proteome</keyword>
<dbReference type="InterPro" id="IPR001079">
    <property type="entry name" value="Galectin_CRD"/>
</dbReference>
<evidence type="ECO:0000259" key="3">
    <source>
        <dbReference type="PROSITE" id="PS51304"/>
    </source>
</evidence>
<keyword evidence="1 2" id="KW-0430">Lectin</keyword>
<feature type="domain" description="Galectin" evidence="3">
    <location>
        <begin position="1"/>
        <end position="155"/>
    </location>
</feature>
<dbReference type="GO" id="GO:0030246">
    <property type="term" value="F:carbohydrate binding"/>
    <property type="evidence" value="ECO:0007669"/>
    <property type="project" value="UniProtKB-UniRule"/>
</dbReference>
<dbReference type="SMART" id="SM00276">
    <property type="entry name" value="GLECT"/>
    <property type="match status" value="1"/>
</dbReference>
<dbReference type="SUPFAM" id="SSF49899">
    <property type="entry name" value="Concanavalin A-like lectins/glucanases"/>
    <property type="match status" value="1"/>
</dbReference>
<dbReference type="InterPro" id="IPR013320">
    <property type="entry name" value="ConA-like_dom_sf"/>
</dbReference>
<reference evidence="4" key="1">
    <citation type="submission" date="2022-08" db="UniProtKB">
        <authorList>
            <consortium name="EnsemblMetazoa"/>
        </authorList>
    </citation>
    <scope>IDENTIFICATION</scope>
    <source>
        <strain evidence="4">05x7-T-G4-1.051#20</strain>
    </source>
</reference>
<dbReference type="EnsemblMetazoa" id="G18538.4">
    <property type="protein sequence ID" value="G18538.4:cds"/>
    <property type="gene ID" value="G18538"/>
</dbReference>
<protein>
    <recommendedName>
        <fullName evidence="2">Galectin</fullName>
    </recommendedName>
</protein>
<evidence type="ECO:0000256" key="1">
    <source>
        <dbReference type="ARBA" id="ARBA00022734"/>
    </source>
</evidence>
<proteinExistence type="predicted"/>
<dbReference type="Proteomes" id="UP000005408">
    <property type="component" value="Unassembled WGS sequence"/>
</dbReference>